<dbReference type="Proteomes" id="UP000075809">
    <property type="component" value="Unassembled WGS sequence"/>
</dbReference>
<feature type="compositionally biased region" description="Basic and acidic residues" evidence="1">
    <location>
        <begin position="72"/>
        <end position="98"/>
    </location>
</feature>
<proteinExistence type="predicted"/>
<keyword evidence="3" id="KW-1185">Reference proteome</keyword>
<accession>A0A151WSF7</accession>
<protein>
    <submittedName>
        <fullName evidence="2">Uncharacterized protein</fullName>
    </submittedName>
</protein>
<evidence type="ECO:0000313" key="3">
    <source>
        <dbReference type="Proteomes" id="UP000075809"/>
    </source>
</evidence>
<sequence>MHGAVRTDARAKSGEDWERGEKRELNVLRISSLAFRDGGTRRRTLAFILLLRFTRKSSSRKRNRSNTSAKLVSDRRNEHQLEKRRGRTHEGVLRDCEHGGPAASASYPRLGGAYARTTIRAPLRAALSSVFVPKTQLMVRGIGA</sequence>
<dbReference type="AlphaFoldDB" id="A0A151WSF7"/>
<reference evidence="2 3" key="1">
    <citation type="submission" date="2015-09" db="EMBL/GenBank/DDBJ databases">
        <title>Trachymyrmex zeteki WGS genome.</title>
        <authorList>
            <person name="Nygaard S."/>
            <person name="Hu H."/>
            <person name="Boomsma J."/>
            <person name="Zhang G."/>
        </authorList>
    </citation>
    <scope>NUCLEOTIDE SEQUENCE [LARGE SCALE GENOMIC DNA]</scope>
    <source>
        <strain evidence="2">Tzet28-1</strain>
        <tissue evidence="2">Whole body</tissue>
    </source>
</reference>
<evidence type="ECO:0000313" key="2">
    <source>
        <dbReference type="EMBL" id="KYQ50796.1"/>
    </source>
</evidence>
<dbReference type="EMBL" id="KQ982773">
    <property type="protein sequence ID" value="KYQ50796.1"/>
    <property type="molecule type" value="Genomic_DNA"/>
</dbReference>
<gene>
    <name evidence="2" type="ORF">ALC60_10120</name>
</gene>
<evidence type="ECO:0000256" key="1">
    <source>
        <dbReference type="SAM" id="MobiDB-lite"/>
    </source>
</evidence>
<feature type="region of interest" description="Disordered" evidence="1">
    <location>
        <begin position="56"/>
        <end position="100"/>
    </location>
</feature>
<name>A0A151WSF7_9HYME</name>
<organism evidence="2 3">
    <name type="scientific">Mycetomoellerius zeteki</name>
    <dbReference type="NCBI Taxonomy" id="64791"/>
    <lineage>
        <taxon>Eukaryota</taxon>
        <taxon>Metazoa</taxon>
        <taxon>Ecdysozoa</taxon>
        <taxon>Arthropoda</taxon>
        <taxon>Hexapoda</taxon>
        <taxon>Insecta</taxon>
        <taxon>Pterygota</taxon>
        <taxon>Neoptera</taxon>
        <taxon>Endopterygota</taxon>
        <taxon>Hymenoptera</taxon>
        <taxon>Apocrita</taxon>
        <taxon>Aculeata</taxon>
        <taxon>Formicoidea</taxon>
        <taxon>Formicidae</taxon>
        <taxon>Myrmicinae</taxon>
        <taxon>Mycetomoellerius</taxon>
    </lineage>
</organism>